<dbReference type="InterPro" id="IPR032071">
    <property type="entry name" value="DUF4806"/>
</dbReference>
<keyword evidence="3" id="KW-1185">Reference proteome</keyword>
<dbReference type="Pfam" id="PF16064">
    <property type="entry name" value="DUF4806"/>
    <property type="match status" value="1"/>
</dbReference>
<evidence type="ECO:0000313" key="3">
    <source>
        <dbReference type="Proteomes" id="UP000478052"/>
    </source>
</evidence>
<accession>A0A6G0XZI6</accession>
<feature type="domain" description="DUF4806" evidence="1">
    <location>
        <begin position="293"/>
        <end position="384"/>
    </location>
</feature>
<protein>
    <recommendedName>
        <fullName evidence="1">DUF4806 domain-containing protein</fullName>
    </recommendedName>
</protein>
<proteinExistence type="predicted"/>
<dbReference type="OrthoDB" id="6587892at2759"/>
<dbReference type="PANTHER" id="PTHR34153">
    <property type="entry name" value="SI:CH211-262H13.3-RELATED-RELATED"/>
    <property type="match status" value="1"/>
</dbReference>
<reference evidence="2 3" key="1">
    <citation type="submission" date="2019-08" db="EMBL/GenBank/DDBJ databases">
        <title>Whole genome of Aphis craccivora.</title>
        <authorList>
            <person name="Voronova N.V."/>
            <person name="Shulinski R.S."/>
            <person name="Bandarenka Y.V."/>
            <person name="Zhorov D.G."/>
            <person name="Warner D."/>
        </authorList>
    </citation>
    <scope>NUCLEOTIDE SEQUENCE [LARGE SCALE GENOMIC DNA]</scope>
    <source>
        <strain evidence="2">180601</strain>
        <tissue evidence="2">Whole Body</tissue>
    </source>
</reference>
<dbReference type="Proteomes" id="UP000478052">
    <property type="component" value="Unassembled WGS sequence"/>
</dbReference>
<gene>
    <name evidence="2" type="ORF">FWK35_00019496</name>
</gene>
<name>A0A6G0XZI6_APHCR</name>
<feature type="non-terminal residue" evidence="2">
    <location>
        <position position="1"/>
    </location>
</feature>
<organism evidence="2 3">
    <name type="scientific">Aphis craccivora</name>
    <name type="common">Cowpea aphid</name>
    <dbReference type="NCBI Taxonomy" id="307492"/>
    <lineage>
        <taxon>Eukaryota</taxon>
        <taxon>Metazoa</taxon>
        <taxon>Ecdysozoa</taxon>
        <taxon>Arthropoda</taxon>
        <taxon>Hexapoda</taxon>
        <taxon>Insecta</taxon>
        <taxon>Pterygota</taxon>
        <taxon>Neoptera</taxon>
        <taxon>Paraneoptera</taxon>
        <taxon>Hemiptera</taxon>
        <taxon>Sternorrhyncha</taxon>
        <taxon>Aphidomorpha</taxon>
        <taxon>Aphidoidea</taxon>
        <taxon>Aphididae</taxon>
        <taxon>Aphidini</taxon>
        <taxon>Aphis</taxon>
        <taxon>Aphis</taxon>
    </lineage>
</organism>
<comment type="caution">
    <text evidence="2">The sequence shown here is derived from an EMBL/GenBank/DDBJ whole genome shotgun (WGS) entry which is preliminary data.</text>
</comment>
<dbReference type="EMBL" id="VUJU01007344">
    <property type="protein sequence ID" value="KAF0746053.1"/>
    <property type="molecule type" value="Genomic_DNA"/>
</dbReference>
<evidence type="ECO:0000259" key="1">
    <source>
        <dbReference type="Pfam" id="PF16064"/>
    </source>
</evidence>
<dbReference type="AlphaFoldDB" id="A0A6G0XZI6"/>
<sequence length="487" mass="55633">YLCICKTDTYNAAFKREKDIFLSGSESVRSLGRGKRIKKQNRFIDHGDSESDSGNGLKIYFIMKYLNVNFLELDSINDSPLKLYGHGNKISEENLINSQNKLKKISVQEFNLSSNVVLQKKPSEEAIILSPPSKLKKIDSQEVNYSSPKNNFILNNVNQCWQLFSTAPAVFDTQINIEKTNISTNALPELDHNNRNQDDVNKTSLNSGVEVLPPVKTTSMSNNLVSCLDNNEIDKGNISQMLVLLKNIVEDNFITIAYLKRLDGRLDKIEKAVRDVTYVRNNVSQLDDDFLTIFPISNIDCLKNIEEKIKNYEEFKLKLNNLVMFIDGRDVKNFVKRTATRLFSNDLSSKCSWYGHKNNFKLQNLGIINIMKEISKHYFKNTDIVFETKIKEWFRHGAHFTFFINGWLKKLKKGNQYANMSKRNFERIIESEKCSAYSNVVNITTATSVKQNNTIIFNNINDSSTTQILASTNGDEKSLSGNDLLAV</sequence>
<evidence type="ECO:0000313" key="2">
    <source>
        <dbReference type="EMBL" id="KAF0746053.1"/>
    </source>
</evidence>
<dbReference type="PANTHER" id="PTHR34153:SF2">
    <property type="entry name" value="SI:CH211-262H13.3-RELATED"/>
    <property type="match status" value="1"/>
</dbReference>